<dbReference type="GO" id="GO:0005524">
    <property type="term" value="F:ATP binding"/>
    <property type="evidence" value="ECO:0007669"/>
    <property type="project" value="UniProtKB-KW"/>
</dbReference>
<dbReference type="PANTHER" id="PTHR34704">
    <property type="entry name" value="ATPASE"/>
    <property type="match status" value="1"/>
</dbReference>
<dbReference type="InterPro" id="IPR011579">
    <property type="entry name" value="ATPase_dom"/>
</dbReference>
<reference evidence="3 4" key="1">
    <citation type="submission" date="2022-08" db="EMBL/GenBank/DDBJ databases">
        <title>Tractidigestivibacter montrealensis type strain KD21.</title>
        <authorList>
            <person name="Diop K."/>
            <person name="Richard C."/>
            <person name="Routy B."/>
        </authorList>
    </citation>
    <scope>NUCLEOTIDE SEQUENCE [LARGE SCALE GENOMIC DNA]</scope>
    <source>
        <strain evidence="3 4">KD21</strain>
    </source>
</reference>
<name>A0ABT1Z5B0_9ACTN</name>
<sequence>MGRQRELAQLEQLYATKRFQLVVVYGRRRIGKTTLISKFCENRRTLYFTALDQADKDNLADFSRAVYSFFDFPTTTGSFATWTDAFEFIAERGKRERFVFAFDELPCAAQRNESIPSALQVTIDHIFKQTEVFMMLCGSNEGFMESDVLGRKSPLYGRRTAQMKIGPLGYLEAAQMFPGLSPQEQFEYYGCFGGVPYYLEQVDSSRSFRDNLASLYFNPSGFLFDEPYGLLRQEFSEPALYASLLRAIAGGANRTKLMADKVGVDATTIPKYLSSLCQLGIIEKVTPFGENERLSRRGIYRICDACYDFWFRFVMPRISDIEGGFGDALVHRLPEQQLDDYLGHRFERLCLEWLGEQARAGQLPIAVTRLGSWWGTNPVTRSQDDIDVIAADPMEHKMLIGECKFREKFDETAELTDLDAKRDLVKGYATEDIMLFTKKSVSPGTIRKCERRKDVLLVTLDQMYAK</sequence>
<dbReference type="RefSeq" id="WP_258498207.1">
    <property type="nucleotide sequence ID" value="NZ_JANSKA010000001.1"/>
</dbReference>
<gene>
    <name evidence="3" type="ORF">NVS32_00260</name>
</gene>
<evidence type="ECO:0000313" key="3">
    <source>
        <dbReference type="EMBL" id="MCR9035392.1"/>
    </source>
</evidence>
<dbReference type="Pfam" id="PF01637">
    <property type="entry name" value="ATPase_2"/>
    <property type="match status" value="1"/>
</dbReference>
<dbReference type="PANTHER" id="PTHR34704:SF1">
    <property type="entry name" value="ATPASE"/>
    <property type="match status" value="1"/>
</dbReference>
<dbReference type="EMBL" id="JANSKA010000001">
    <property type="protein sequence ID" value="MCR9035392.1"/>
    <property type="molecule type" value="Genomic_DNA"/>
</dbReference>
<feature type="domain" description="DUF234" evidence="2">
    <location>
        <begin position="310"/>
        <end position="410"/>
    </location>
</feature>
<evidence type="ECO:0000259" key="2">
    <source>
        <dbReference type="Pfam" id="PF03008"/>
    </source>
</evidence>
<dbReference type="InterPro" id="IPR004256">
    <property type="entry name" value="DUF234"/>
</dbReference>
<accession>A0ABT1Z5B0</accession>
<dbReference type="Pfam" id="PF03008">
    <property type="entry name" value="DUF234"/>
    <property type="match status" value="1"/>
</dbReference>
<comment type="caution">
    <text evidence="3">The sequence shown here is derived from an EMBL/GenBank/DDBJ whole genome shotgun (WGS) entry which is preliminary data.</text>
</comment>
<organism evidence="3 4">
    <name type="scientific">Tractidigestivibacter montrealensis</name>
    <dbReference type="NCBI Taxonomy" id="2972466"/>
    <lineage>
        <taxon>Bacteria</taxon>
        <taxon>Bacillati</taxon>
        <taxon>Actinomycetota</taxon>
        <taxon>Coriobacteriia</taxon>
        <taxon>Coriobacteriales</taxon>
        <taxon>Atopobiaceae</taxon>
        <taxon>Tractidigestivibacter</taxon>
    </lineage>
</organism>
<evidence type="ECO:0000313" key="4">
    <source>
        <dbReference type="Proteomes" id="UP001204320"/>
    </source>
</evidence>
<keyword evidence="3" id="KW-0547">Nucleotide-binding</keyword>
<dbReference type="InterPro" id="IPR027417">
    <property type="entry name" value="P-loop_NTPase"/>
</dbReference>
<protein>
    <submittedName>
        <fullName evidence="3">ATP-binding protein</fullName>
    </submittedName>
</protein>
<feature type="domain" description="ATPase" evidence="1">
    <location>
        <begin position="3"/>
        <end position="202"/>
    </location>
</feature>
<keyword evidence="4" id="KW-1185">Reference proteome</keyword>
<evidence type="ECO:0000259" key="1">
    <source>
        <dbReference type="Pfam" id="PF01637"/>
    </source>
</evidence>
<keyword evidence="3" id="KW-0067">ATP-binding</keyword>
<proteinExistence type="predicted"/>
<dbReference type="SUPFAM" id="SSF52540">
    <property type="entry name" value="P-loop containing nucleoside triphosphate hydrolases"/>
    <property type="match status" value="1"/>
</dbReference>
<dbReference type="Gene3D" id="3.40.50.300">
    <property type="entry name" value="P-loop containing nucleotide triphosphate hydrolases"/>
    <property type="match status" value="1"/>
</dbReference>
<dbReference type="Proteomes" id="UP001204320">
    <property type="component" value="Unassembled WGS sequence"/>
</dbReference>